<evidence type="ECO:0000313" key="1">
    <source>
        <dbReference type="EMBL" id="ANJ75495.1"/>
    </source>
</evidence>
<dbReference type="STRING" id="190721.ACS15_5130"/>
<proteinExistence type="predicted"/>
<dbReference type="AlphaFoldDB" id="A0A192A4T7"/>
<evidence type="ECO:0000313" key="2">
    <source>
        <dbReference type="Proteomes" id="UP000078572"/>
    </source>
</evidence>
<dbReference type="OrthoDB" id="9986837at2"/>
<dbReference type="GeneID" id="61529044"/>
<dbReference type="RefSeq" id="WP_064808124.1">
    <property type="nucleotide sequence ID" value="NZ_CP016023.1"/>
</dbReference>
<dbReference type="Proteomes" id="UP000078572">
    <property type="component" value="Chromosome 2"/>
</dbReference>
<protein>
    <submittedName>
        <fullName evidence="1">Uncharacterized protein</fullName>
    </submittedName>
</protein>
<keyword evidence="2" id="KW-1185">Reference proteome</keyword>
<sequence length="269" mass="28279">MKRKKTPAAPTLTTEPVLKRNLARRLASRFALRLHVVLIVLWSLAWGVTCNKLLQLTGLDSPPWRYSIATVTAWLAMLVAFKLWLAYAGFTQRRKQQSARGWQSDSIADAAADAIDFGSGLPMPRLGGNIGRAAAQLGPIGGQGGIFGGGGASADFEPLADAADSSLLGEAGSGVADSLSSADEALPLVLVIAVVVAAVTACLGVVTYFYTQGPMLLSEAAFEVLLAGGLIRTARRADQADWLRTVVVRTAVPWLIVLGCAIAIGLVLR</sequence>
<gene>
    <name evidence="1" type="ORF">A9Y76_23665</name>
</gene>
<reference evidence="2" key="1">
    <citation type="submission" date="2016-06" db="EMBL/GenBank/DDBJ databases">
        <authorList>
            <person name="Xu Y."/>
            <person name="Nagy A."/>
            <person name="Yan X."/>
            <person name="Kim S.W."/>
            <person name="Haley B."/>
            <person name="Liu N.T."/>
            <person name="Nou X."/>
        </authorList>
    </citation>
    <scope>NUCLEOTIDE SEQUENCE [LARGE SCALE GENOMIC DNA]</scope>
    <source>
        <strain evidence="2">ATCC 49129</strain>
    </source>
</reference>
<accession>A0A192A4T7</accession>
<name>A0A192A4T7_9RALS</name>
<dbReference type="EMBL" id="CP016023">
    <property type="protein sequence ID" value="ANJ75495.1"/>
    <property type="molecule type" value="Genomic_DNA"/>
</dbReference>
<organism evidence="1 2">
    <name type="scientific">Ralstonia insidiosa</name>
    <dbReference type="NCBI Taxonomy" id="190721"/>
    <lineage>
        <taxon>Bacteria</taxon>
        <taxon>Pseudomonadati</taxon>
        <taxon>Pseudomonadota</taxon>
        <taxon>Betaproteobacteria</taxon>
        <taxon>Burkholderiales</taxon>
        <taxon>Burkholderiaceae</taxon>
        <taxon>Ralstonia</taxon>
    </lineage>
</organism>